<dbReference type="Gene3D" id="3.50.40.10">
    <property type="entry name" value="Phenylalanyl-trna Synthetase, Chain B, domain 3"/>
    <property type="match status" value="1"/>
</dbReference>
<evidence type="ECO:0000313" key="2">
    <source>
        <dbReference type="EMBL" id="TDG80804.1"/>
    </source>
</evidence>
<comment type="caution">
    <text evidence="2">The sequence shown here is derived from an EMBL/GenBank/DDBJ whole genome shotgun (WGS) entry which is preliminary data.</text>
</comment>
<dbReference type="EMBL" id="PUFO01000006">
    <property type="protein sequence ID" value="TDG80804.1"/>
    <property type="molecule type" value="Genomic_DNA"/>
</dbReference>
<organism evidence="2 3">
    <name type="scientific">Secundilactobacillus malefermentans</name>
    <dbReference type="NCBI Taxonomy" id="176292"/>
    <lineage>
        <taxon>Bacteria</taxon>
        <taxon>Bacillati</taxon>
        <taxon>Bacillota</taxon>
        <taxon>Bacilli</taxon>
        <taxon>Lactobacillales</taxon>
        <taxon>Lactobacillaceae</taxon>
        <taxon>Secundilactobacillus</taxon>
    </lineage>
</organism>
<dbReference type="SMART" id="SM00873">
    <property type="entry name" value="B3_4"/>
    <property type="match status" value="1"/>
</dbReference>
<accession>A0A4V3A4E8</accession>
<dbReference type="SUPFAM" id="SSF56037">
    <property type="entry name" value="PheT/TilS domain"/>
    <property type="match status" value="1"/>
</dbReference>
<sequence length="196" mass="21943">MAHQFTITEPFRDIFTEVQLAVITVRGIDNHDNGQVPAHLLADANDQVEDLIPYEPISKNPLIHEWREAFSKFKTKKGARFAVENLLKRAKKGHPVRSINPIVDLYNTISLTYGFAVAALDEDKINGNMQLTVAKGGGPFVAIGESENDPALPGEVIYRDDVNVTSRCWAWRDSEVSEATEDSTNFLLYIECLKPE</sequence>
<dbReference type="GO" id="GO:0004826">
    <property type="term" value="F:phenylalanine-tRNA ligase activity"/>
    <property type="evidence" value="ECO:0007669"/>
    <property type="project" value="InterPro"/>
</dbReference>
<dbReference type="STRING" id="1122149.FD44_GL001317"/>
<dbReference type="Pfam" id="PF03483">
    <property type="entry name" value="B3_4"/>
    <property type="match status" value="1"/>
</dbReference>
<dbReference type="AlphaFoldDB" id="A0A4V3A4E8"/>
<evidence type="ECO:0000313" key="3">
    <source>
        <dbReference type="Proteomes" id="UP000294854"/>
    </source>
</evidence>
<dbReference type="GO" id="GO:0003723">
    <property type="term" value="F:RNA binding"/>
    <property type="evidence" value="ECO:0007669"/>
    <property type="project" value="InterPro"/>
</dbReference>
<proteinExistence type="predicted"/>
<feature type="domain" description="B3/B4 tRNA-binding" evidence="1">
    <location>
        <begin position="64"/>
        <end position="195"/>
    </location>
</feature>
<evidence type="ECO:0000259" key="1">
    <source>
        <dbReference type="SMART" id="SM00873"/>
    </source>
</evidence>
<dbReference type="InterPro" id="IPR005146">
    <property type="entry name" value="B3/B4_tRNA-bd"/>
</dbReference>
<name>A0A4V3A4E8_9LACO</name>
<protein>
    <recommendedName>
        <fullName evidence="1">B3/B4 tRNA-binding domain-containing protein</fullName>
    </recommendedName>
</protein>
<keyword evidence="3" id="KW-1185">Reference proteome</keyword>
<dbReference type="Proteomes" id="UP000294854">
    <property type="component" value="Unassembled WGS sequence"/>
</dbReference>
<dbReference type="PANTHER" id="PTHR39209:SF2">
    <property type="entry name" value="CYTOPLASMIC PROTEIN"/>
    <property type="match status" value="1"/>
</dbReference>
<dbReference type="InterPro" id="IPR020825">
    <property type="entry name" value="Phe-tRNA_synthase-like_B3/B4"/>
</dbReference>
<dbReference type="PANTHER" id="PTHR39209">
    <property type="match status" value="1"/>
</dbReference>
<gene>
    <name evidence="2" type="ORF">C5L31_002052</name>
</gene>
<reference evidence="2 3" key="1">
    <citation type="journal article" date="2019" name="Appl. Microbiol. Biotechnol.">
        <title>Uncovering carbohydrate metabolism through a genotype-phenotype association study of 56 lactic acid bacteria genomes.</title>
        <authorList>
            <person name="Buron-Moles G."/>
            <person name="Chailyan A."/>
            <person name="Dolejs I."/>
            <person name="Forster J."/>
            <person name="Miks M.H."/>
        </authorList>
    </citation>
    <scope>NUCLEOTIDE SEQUENCE [LARGE SCALE GENOMIC DNA]</scope>
    <source>
        <strain evidence="2 3">ATCC 49373</strain>
    </source>
</reference>